<gene>
    <name evidence="1" type="ORF">MO867_21775</name>
</gene>
<proteinExistence type="predicted"/>
<sequence length="84" mass="9824">MHANVKDYNTWHKVFEDFKPKLKEMGATATSIYREVDNHHNVTVIHEFPSKEHAIKYVNCAELQAVRKQAGVLVTPKIWYTEKL</sequence>
<dbReference type="AlphaFoldDB" id="A0A9X2J7U8"/>
<protein>
    <submittedName>
        <fullName evidence="1">DUF1330 domain-containing protein</fullName>
    </submittedName>
</protein>
<keyword evidence="2" id="KW-1185">Reference proteome</keyword>
<name>A0A9X2J7U8_9GAMM</name>
<dbReference type="EMBL" id="JALBWM010000255">
    <property type="protein sequence ID" value="MCO1336959.1"/>
    <property type="molecule type" value="Genomic_DNA"/>
</dbReference>
<comment type="caution">
    <text evidence="1">The sequence shown here is derived from an EMBL/GenBank/DDBJ whole genome shotgun (WGS) entry which is preliminary data.</text>
</comment>
<dbReference type="SUPFAM" id="SSF54909">
    <property type="entry name" value="Dimeric alpha+beta barrel"/>
    <property type="match status" value="1"/>
</dbReference>
<evidence type="ECO:0000313" key="1">
    <source>
        <dbReference type="EMBL" id="MCO1336959.1"/>
    </source>
</evidence>
<accession>A0A9X2J7U8</accession>
<organism evidence="1 2">
    <name type="scientific">Microbulbifer okhotskensis</name>
    <dbReference type="NCBI Taxonomy" id="2926617"/>
    <lineage>
        <taxon>Bacteria</taxon>
        <taxon>Pseudomonadati</taxon>
        <taxon>Pseudomonadota</taxon>
        <taxon>Gammaproteobacteria</taxon>
        <taxon>Cellvibrionales</taxon>
        <taxon>Microbulbiferaceae</taxon>
        <taxon>Microbulbifer</taxon>
    </lineage>
</organism>
<dbReference type="Proteomes" id="UP001139028">
    <property type="component" value="Unassembled WGS sequence"/>
</dbReference>
<evidence type="ECO:0000313" key="2">
    <source>
        <dbReference type="Proteomes" id="UP001139028"/>
    </source>
</evidence>
<dbReference type="RefSeq" id="WP_252473064.1">
    <property type="nucleotide sequence ID" value="NZ_JALBWM010000255.1"/>
</dbReference>
<dbReference type="InterPro" id="IPR011008">
    <property type="entry name" value="Dimeric_a/b-barrel"/>
</dbReference>
<reference evidence="1" key="1">
    <citation type="journal article" date="2022" name="Arch. Microbiol.">
        <title>Microbulbifer okhotskensis sp. nov., isolated from a deep bottom sediment of the Okhotsk Sea.</title>
        <authorList>
            <person name="Romanenko L."/>
            <person name="Kurilenko V."/>
            <person name="Otstavnykh N."/>
            <person name="Velansky P."/>
            <person name="Isaeva M."/>
            <person name="Mikhailov V."/>
        </authorList>
    </citation>
    <scope>NUCLEOTIDE SEQUENCE</scope>
    <source>
        <strain evidence="1">OS29</strain>
    </source>
</reference>